<keyword evidence="9" id="KW-0627">Porphyrin biosynthesis</keyword>
<comment type="subcellular location">
    <subcellularLocation>
        <location evidence="2">Cell inner membrane</location>
        <topology evidence="2">Multi-pass membrane protein</topology>
    </subcellularLocation>
</comment>
<gene>
    <name evidence="12" type="ORF">A11A3_03824</name>
</gene>
<dbReference type="PATRIC" id="fig|1177179.3.peg.763"/>
<evidence type="ECO:0000256" key="7">
    <source>
        <dbReference type="ARBA" id="ARBA00022989"/>
    </source>
</evidence>
<protein>
    <submittedName>
        <fullName evidence="12">HemY protein</fullName>
    </submittedName>
</protein>
<dbReference type="RefSeq" id="WP_008927951.1">
    <property type="nucleotide sequence ID" value="NZ_AMRJ01000003.1"/>
</dbReference>
<dbReference type="STRING" id="1177179.A11A3_03824"/>
<name>L0WI07_9GAMM</name>
<keyword evidence="5" id="KW-0997">Cell inner membrane</keyword>
<sequence>MKRIVLLIVVVLLAALALGRWMAADSGYVLIIRDDLQVDMTLGFVLLALLVGALSLVILTLLANAAWNAVEPIRATRRWKKATARRRLYSGFLQLVDGEHERAERLLVASAQEGDWPLAGWLLAAESARERGDVDGSQRYLEKAGEDRRGRLVAGLMKARFALADGYPQQAREELKVLADMAPRNRRILETYADVLESEKDWAALCELMPRLKRVFGDADQARRERRAWLARVQEAARKPGFNDADSRRDELARLWKTVPLSLKNDPAMVARYAGFMAQLGAGGKALELVRHQQERDWDDRLPPVLEAIDDVAPDNLLQVLEGWLANRPGNAAVLITAGRVALKARLWGKAQGFFEAAANSSQSATALAELSRLYQSLGDSSKMQNTLERRARLLAEQLPDLPQP</sequence>
<comment type="pathway">
    <text evidence="3">Porphyrin-containing compound metabolism; protoheme biosynthesis.</text>
</comment>
<dbReference type="Pfam" id="PF07219">
    <property type="entry name" value="HemY_N"/>
    <property type="match status" value="1"/>
</dbReference>
<evidence type="ECO:0000313" key="13">
    <source>
        <dbReference type="Proteomes" id="UP000010164"/>
    </source>
</evidence>
<dbReference type="UniPathway" id="UPA00252"/>
<dbReference type="GO" id="GO:0042168">
    <property type="term" value="P:heme metabolic process"/>
    <property type="evidence" value="ECO:0007669"/>
    <property type="project" value="InterPro"/>
</dbReference>
<proteinExistence type="predicted"/>
<evidence type="ECO:0000256" key="9">
    <source>
        <dbReference type="ARBA" id="ARBA00023244"/>
    </source>
</evidence>
<evidence type="ECO:0000256" key="8">
    <source>
        <dbReference type="ARBA" id="ARBA00023136"/>
    </source>
</evidence>
<evidence type="ECO:0000256" key="3">
    <source>
        <dbReference type="ARBA" id="ARBA00004744"/>
    </source>
</evidence>
<evidence type="ECO:0000256" key="1">
    <source>
        <dbReference type="ARBA" id="ARBA00002962"/>
    </source>
</evidence>
<evidence type="ECO:0000313" key="12">
    <source>
        <dbReference type="EMBL" id="EKF75455.1"/>
    </source>
</evidence>
<dbReference type="InterPro" id="IPR005254">
    <property type="entry name" value="Heme_biosyn_assoc_TPR_pro"/>
</dbReference>
<evidence type="ECO:0000256" key="2">
    <source>
        <dbReference type="ARBA" id="ARBA00004429"/>
    </source>
</evidence>
<evidence type="ECO:0000256" key="4">
    <source>
        <dbReference type="ARBA" id="ARBA00022475"/>
    </source>
</evidence>
<comment type="function">
    <text evidence="1">Involved in a late step of protoheme IX synthesis.</text>
</comment>
<keyword evidence="8 10" id="KW-0472">Membrane</keyword>
<dbReference type="InterPro" id="IPR010817">
    <property type="entry name" value="HemY_N"/>
</dbReference>
<dbReference type="SUPFAM" id="SSF48452">
    <property type="entry name" value="TPR-like"/>
    <property type="match status" value="1"/>
</dbReference>
<dbReference type="OrthoDB" id="7053339at2"/>
<dbReference type="GO" id="GO:0005886">
    <property type="term" value="C:plasma membrane"/>
    <property type="evidence" value="ECO:0007669"/>
    <property type="project" value="UniProtKB-SubCell"/>
</dbReference>
<dbReference type="Gene3D" id="1.25.40.10">
    <property type="entry name" value="Tetratricopeptide repeat domain"/>
    <property type="match status" value="1"/>
</dbReference>
<dbReference type="EMBL" id="AMRJ01000003">
    <property type="protein sequence ID" value="EKF75455.1"/>
    <property type="molecule type" value="Genomic_DNA"/>
</dbReference>
<comment type="caution">
    <text evidence="12">The sequence shown here is derived from an EMBL/GenBank/DDBJ whole genome shotgun (WGS) entry which is preliminary data.</text>
</comment>
<reference evidence="12 13" key="1">
    <citation type="journal article" date="2012" name="J. Bacteriol.">
        <title>Genome Sequence of the Alkane-Degrading Bacterium Alcanivorax hongdengensis Type Strain A-11-3.</title>
        <authorList>
            <person name="Lai Q."/>
            <person name="Shao Z."/>
        </authorList>
    </citation>
    <scope>NUCLEOTIDE SEQUENCE [LARGE SCALE GENOMIC DNA]</scope>
    <source>
        <strain evidence="12 13">A-11-3</strain>
    </source>
</reference>
<feature type="domain" description="HemY N-terminal" evidence="11">
    <location>
        <begin position="27"/>
        <end position="132"/>
    </location>
</feature>
<organism evidence="12 13">
    <name type="scientific">Alcanivorax hongdengensis A-11-3</name>
    <dbReference type="NCBI Taxonomy" id="1177179"/>
    <lineage>
        <taxon>Bacteria</taxon>
        <taxon>Pseudomonadati</taxon>
        <taxon>Pseudomonadota</taxon>
        <taxon>Gammaproteobacteria</taxon>
        <taxon>Oceanospirillales</taxon>
        <taxon>Alcanivoracaceae</taxon>
        <taxon>Alcanivorax</taxon>
    </lineage>
</organism>
<dbReference type="eggNOG" id="COG3071">
    <property type="taxonomic scope" value="Bacteria"/>
</dbReference>
<dbReference type="AlphaFoldDB" id="L0WI07"/>
<keyword evidence="13" id="KW-1185">Reference proteome</keyword>
<feature type="transmembrane region" description="Helical" evidence="10">
    <location>
        <begin position="43"/>
        <end position="70"/>
    </location>
</feature>
<keyword evidence="4" id="KW-1003">Cell membrane</keyword>
<dbReference type="GO" id="GO:0006779">
    <property type="term" value="P:porphyrin-containing compound biosynthetic process"/>
    <property type="evidence" value="ECO:0007669"/>
    <property type="project" value="UniProtKB-KW"/>
</dbReference>
<accession>L0WI07</accession>
<evidence type="ECO:0000256" key="10">
    <source>
        <dbReference type="SAM" id="Phobius"/>
    </source>
</evidence>
<evidence type="ECO:0000256" key="5">
    <source>
        <dbReference type="ARBA" id="ARBA00022519"/>
    </source>
</evidence>
<dbReference type="InterPro" id="IPR011990">
    <property type="entry name" value="TPR-like_helical_dom_sf"/>
</dbReference>
<evidence type="ECO:0000256" key="6">
    <source>
        <dbReference type="ARBA" id="ARBA00022692"/>
    </source>
</evidence>
<keyword evidence="6 10" id="KW-0812">Transmembrane</keyword>
<keyword evidence="7 10" id="KW-1133">Transmembrane helix</keyword>
<dbReference type="Proteomes" id="UP000010164">
    <property type="component" value="Unassembled WGS sequence"/>
</dbReference>
<evidence type="ECO:0000259" key="11">
    <source>
        <dbReference type="Pfam" id="PF07219"/>
    </source>
</evidence>
<dbReference type="NCBIfam" id="TIGR00540">
    <property type="entry name" value="TPR_hemY_coli"/>
    <property type="match status" value="1"/>
</dbReference>